<dbReference type="AlphaFoldDB" id="A0A3P6P7K3"/>
<gene>
    <name evidence="1" type="ORF">TASK_LOCUS3901</name>
</gene>
<sequence>MITLQNDVLDSSQLFLSWTGFLHVHALTNLVNPLLVRLTLSGTTQNSSIPPLINSTVTHATTIPPYMIDLFNCEYISCVFIYPNFCYRRFDSIAAAKFALRVSFQSTSNERSEYHG</sequence>
<evidence type="ECO:0000313" key="2">
    <source>
        <dbReference type="Proteomes" id="UP000282613"/>
    </source>
</evidence>
<evidence type="ECO:0000313" key="1">
    <source>
        <dbReference type="EMBL" id="VDK32532.1"/>
    </source>
</evidence>
<organism evidence="1 2">
    <name type="scientific">Taenia asiatica</name>
    <name type="common">Asian tapeworm</name>
    <dbReference type="NCBI Taxonomy" id="60517"/>
    <lineage>
        <taxon>Eukaryota</taxon>
        <taxon>Metazoa</taxon>
        <taxon>Spiralia</taxon>
        <taxon>Lophotrochozoa</taxon>
        <taxon>Platyhelminthes</taxon>
        <taxon>Cestoda</taxon>
        <taxon>Eucestoda</taxon>
        <taxon>Cyclophyllidea</taxon>
        <taxon>Taeniidae</taxon>
        <taxon>Taenia</taxon>
    </lineage>
</organism>
<accession>A0A3P6P7K3</accession>
<reference evidence="1 2" key="1">
    <citation type="submission" date="2018-11" db="EMBL/GenBank/DDBJ databases">
        <authorList>
            <consortium name="Pathogen Informatics"/>
        </authorList>
    </citation>
    <scope>NUCLEOTIDE SEQUENCE [LARGE SCALE GENOMIC DNA]</scope>
</reference>
<dbReference type="Proteomes" id="UP000282613">
    <property type="component" value="Unassembled WGS sequence"/>
</dbReference>
<dbReference type="EMBL" id="UYRS01018318">
    <property type="protein sequence ID" value="VDK32532.1"/>
    <property type="molecule type" value="Genomic_DNA"/>
</dbReference>
<keyword evidence="2" id="KW-1185">Reference proteome</keyword>
<name>A0A3P6P7K3_TAEAS</name>
<proteinExistence type="predicted"/>
<protein>
    <submittedName>
        <fullName evidence="1">Uncharacterized protein</fullName>
    </submittedName>
</protein>